<name>A0A9D5AI81_PEA</name>
<sequence length="881" mass="90820">MNCGVIQGGAGLFAAVAIAARNRDGIASSPGGDEISVVYSTAPKLLYAEWVGDWTFIAPGVFSLNCGVIQGGAGLFAAVAIAARNRDGIASSPGGDEIRWCGAFCGGGYRGQKSRWNRILAGSGWNKVKEKAERISSCFWQKTIKSDVRVTRKSPKLLYAEWVGDWTFIAPGVFSLNCGVIQGGAGLFAAVAIAARNRDGIASSPGGDEISVVYSTAPKLLYAEWVGDWTFIAPGVFSLNCGVIQGGAGLFAAVAIAARNRDGIASSPGGDEISVVYSTAPKLLYAEWVGDWTCGAGLFAAVAIAARNRDGIASSPGGDGISVVYSTAPKLLYAEWVGDWTFIAPGVFSLNCGVIQGGAGLFAAVAIAARNRDGIASSPGGDEISVVYSTAPKLLYAEWVGDWTFIAPGVFSLNCGVIQGGAGLFAAVAIAARNRDGIASSPGGDEISVVYSTAPKLLYAEWVGDWTFIAPGVFSLNCGVIQGGAGLFAAVAIAARNRDGIASSPGGDEISVVYSTAPKLLYAEWVGDWTFIAPGVFSLNCGVIQGGAGLFAAVAIAARNRDGIASSPGGDEISVVYSTAPKLLYAEWVGDWTFIAPGVFSLNCGVIQGGAGLFAAVAIAARNRDGIASSPGGDEISVVYSTAPKLLYAEWVGDWTFIAPGVFSLNCGVIQGGAGLFAAVAIAARNRDGIASSPGGDEISVVYSTAPKLLYAEWVGDWTFIAPGVFSLNCGVIQGGAGLFAAVAIAAINRDGIASSPGGDEISVVYSTAPKLLYAEWVGDWTFIAPGVFSLNCGVIQGGAGLFAAVAIAARNRDGIASSPGGDEIRAFCGGGYRGQKSRWNRILAGRGWNKVKEKAERISSCFWPKTIKSDVGVTRKSLME</sequence>
<reference evidence="1 2" key="1">
    <citation type="journal article" date="2022" name="Nat. Genet.">
        <title>Improved pea reference genome and pan-genome highlight genomic features and evolutionary characteristics.</title>
        <authorList>
            <person name="Yang T."/>
            <person name="Liu R."/>
            <person name="Luo Y."/>
            <person name="Hu S."/>
            <person name="Wang D."/>
            <person name="Wang C."/>
            <person name="Pandey M.K."/>
            <person name="Ge S."/>
            <person name="Xu Q."/>
            <person name="Li N."/>
            <person name="Li G."/>
            <person name="Huang Y."/>
            <person name="Saxena R.K."/>
            <person name="Ji Y."/>
            <person name="Li M."/>
            <person name="Yan X."/>
            <person name="He Y."/>
            <person name="Liu Y."/>
            <person name="Wang X."/>
            <person name="Xiang C."/>
            <person name="Varshney R.K."/>
            <person name="Ding H."/>
            <person name="Gao S."/>
            <person name="Zong X."/>
        </authorList>
    </citation>
    <scope>NUCLEOTIDE SEQUENCE [LARGE SCALE GENOMIC DNA]</scope>
    <source>
        <strain evidence="1 2">cv. Zhongwan 6</strain>
    </source>
</reference>
<dbReference type="Proteomes" id="UP001058974">
    <property type="component" value="Chromosome 5"/>
</dbReference>
<evidence type="ECO:0000313" key="1">
    <source>
        <dbReference type="EMBL" id="KAI5409523.1"/>
    </source>
</evidence>
<organism evidence="1 2">
    <name type="scientific">Pisum sativum</name>
    <name type="common">Garden pea</name>
    <name type="synonym">Lathyrus oleraceus</name>
    <dbReference type="NCBI Taxonomy" id="3888"/>
    <lineage>
        <taxon>Eukaryota</taxon>
        <taxon>Viridiplantae</taxon>
        <taxon>Streptophyta</taxon>
        <taxon>Embryophyta</taxon>
        <taxon>Tracheophyta</taxon>
        <taxon>Spermatophyta</taxon>
        <taxon>Magnoliopsida</taxon>
        <taxon>eudicotyledons</taxon>
        <taxon>Gunneridae</taxon>
        <taxon>Pentapetalae</taxon>
        <taxon>rosids</taxon>
        <taxon>fabids</taxon>
        <taxon>Fabales</taxon>
        <taxon>Fabaceae</taxon>
        <taxon>Papilionoideae</taxon>
        <taxon>50 kb inversion clade</taxon>
        <taxon>NPAAA clade</taxon>
        <taxon>Hologalegina</taxon>
        <taxon>IRL clade</taxon>
        <taxon>Fabeae</taxon>
        <taxon>Lathyrus</taxon>
    </lineage>
</organism>
<comment type="caution">
    <text evidence="1">The sequence shown here is derived from an EMBL/GenBank/DDBJ whole genome shotgun (WGS) entry which is preliminary data.</text>
</comment>
<dbReference type="AlphaFoldDB" id="A0A9D5AI81"/>
<proteinExistence type="predicted"/>
<keyword evidence="2" id="KW-1185">Reference proteome</keyword>
<evidence type="ECO:0000313" key="2">
    <source>
        <dbReference type="Proteomes" id="UP001058974"/>
    </source>
</evidence>
<dbReference type="EMBL" id="JAMSHJ010000005">
    <property type="protein sequence ID" value="KAI5409523.1"/>
    <property type="molecule type" value="Genomic_DNA"/>
</dbReference>
<dbReference type="Gramene" id="Psat05G0508900-T1">
    <property type="protein sequence ID" value="KAI5409523.1"/>
    <property type="gene ID" value="KIW84_055089"/>
</dbReference>
<protein>
    <submittedName>
        <fullName evidence="1">Uncharacterized protein</fullName>
    </submittedName>
</protein>
<gene>
    <name evidence="1" type="ORF">KIW84_055089</name>
</gene>
<accession>A0A9D5AI81</accession>